<evidence type="ECO:0000313" key="4">
    <source>
        <dbReference type="Proteomes" id="UP000179786"/>
    </source>
</evidence>
<evidence type="ECO:0000256" key="1">
    <source>
        <dbReference type="SAM" id="SignalP"/>
    </source>
</evidence>
<keyword evidence="4" id="KW-1185">Reference proteome</keyword>
<dbReference type="Gene3D" id="2.30.40.10">
    <property type="entry name" value="Urease, subunit C, domain 1"/>
    <property type="match status" value="1"/>
</dbReference>
<dbReference type="SUPFAM" id="SSF51338">
    <property type="entry name" value="Composite domain of metallo-dependent hydrolases"/>
    <property type="match status" value="1"/>
</dbReference>
<dbReference type="SUPFAM" id="SSF51556">
    <property type="entry name" value="Metallo-dependent hydrolases"/>
    <property type="match status" value="1"/>
</dbReference>
<evidence type="ECO:0000259" key="2">
    <source>
        <dbReference type="Pfam" id="PF01979"/>
    </source>
</evidence>
<dbReference type="GO" id="GO:0016810">
    <property type="term" value="F:hydrolase activity, acting on carbon-nitrogen (but not peptide) bonds"/>
    <property type="evidence" value="ECO:0007669"/>
    <property type="project" value="InterPro"/>
</dbReference>
<dbReference type="STRING" id="1859457.BET10_12820"/>
<dbReference type="EMBL" id="MKJU01000026">
    <property type="protein sequence ID" value="OHU90278.1"/>
    <property type="molecule type" value="Genomic_DNA"/>
</dbReference>
<feature type="signal peptide" evidence="1">
    <location>
        <begin position="1"/>
        <end position="47"/>
    </location>
</feature>
<gene>
    <name evidence="3" type="ORF">BET10_12820</name>
</gene>
<dbReference type="Proteomes" id="UP000179786">
    <property type="component" value="Unassembled WGS sequence"/>
</dbReference>
<dbReference type="AlphaFoldDB" id="A0A1S1MSW6"/>
<accession>A0A1S1MSW6</accession>
<name>A0A1S1MSW6_9GAMM</name>
<feature type="domain" description="Amidohydrolase-related" evidence="2">
    <location>
        <begin position="102"/>
        <end position="445"/>
    </location>
</feature>
<dbReference type="InterPro" id="IPR057744">
    <property type="entry name" value="OTAase-like"/>
</dbReference>
<proteinExistence type="predicted"/>
<reference evidence="3 4" key="1">
    <citation type="submission" date="2016-09" db="EMBL/GenBank/DDBJ databases">
        <title>Pseudoalteromonas amylolytica sp. nov., isolated from the surface seawater.</title>
        <authorList>
            <person name="Wu Y.-H."/>
            <person name="Cheng H."/>
            <person name="Jin X.-B."/>
            <person name="Wang C.-S."/>
            <person name="Xu X.-W."/>
        </authorList>
    </citation>
    <scope>NUCLEOTIDE SEQUENCE [LARGE SCALE GENOMIC DNA]</scope>
    <source>
        <strain evidence="3 4">JW1</strain>
    </source>
</reference>
<evidence type="ECO:0000313" key="3">
    <source>
        <dbReference type="EMBL" id="OHU90278.1"/>
    </source>
</evidence>
<protein>
    <submittedName>
        <fullName evidence="3">Xaa-Pro dipeptidase</fullName>
    </submittedName>
</protein>
<dbReference type="CDD" id="cd01299">
    <property type="entry name" value="Met_dep_hydrolase_A"/>
    <property type="match status" value="1"/>
</dbReference>
<keyword evidence="1" id="KW-0732">Signal</keyword>
<dbReference type="Gene3D" id="3.20.20.140">
    <property type="entry name" value="Metal-dependent hydrolases"/>
    <property type="match status" value="1"/>
</dbReference>
<dbReference type="Pfam" id="PF01979">
    <property type="entry name" value="Amidohydro_1"/>
    <property type="match status" value="1"/>
</dbReference>
<feature type="chain" id="PRO_5010251212" evidence="1">
    <location>
        <begin position="48"/>
        <end position="448"/>
    </location>
</feature>
<dbReference type="InterPro" id="IPR051781">
    <property type="entry name" value="Metallo-dep_Hydrolase"/>
</dbReference>
<organism evidence="3 4">
    <name type="scientific">Pseudoalteromonas amylolytica</name>
    <dbReference type="NCBI Taxonomy" id="1859457"/>
    <lineage>
        <taxon>Bacteria</taxon>
        <taxon>Pseudomonadati</taxon>
        <taxon>Pseudomonadota</taxon>
        <taxon>Gammaproteobacteria</taxon>
        <taxon>Alteromonadales</taxon>
        <taxon>Pseudoalteromonadaceae</taxon>
        <taxon>Pseudoalteromonas</taxon>
    </lineage>
</organism>
<dbReference type="InterPro" id="IPR011059">
    <property type="entry name" value="Metal-dep_hydrolase_composite"/>
</dbReference>
<sequence>MFCRNIFAANITLPILGKPNTNNKNDMKKALSSSICTLALVCGQAFADTTVLNAKAYIDVDSGERISNPSLLIEDNRIVKIAKQGELPIPSDAKVITLKDKTLLPGLMDMHVHLTGDPSDNFLAAQNYSIPRKTVKAVKNAQTTLLAGFTTIRNLGSPGYSVIAVRDAINAQEVIGPRIYSAGNAISITGGHCDDNFSAPEKKSVAAGVADGPWAVRAKVRENIKYGANTIKICATGGVFSKGTKVGVQQFSEQELQAAAEEAHLRGLVIAAHAHGTNGIKAAIRAGIDSIEHCSFMDDEAISLAKQHGTYLSCDIYNTEYTLAFGEANGVPEENINKEKLVSKAQRESFRRAVKAGLNMVFGSDAAIYPHGDNGKQFSRMVQFGMTPLQAIQAATVNSAALLKQADLGKISEGYLADIIALDGDPLHDITALENVSFVMKDGQIYKQ</sequence>
<dbReference type="InterPro" id="IPR032466">
    <property type="entry name" value="Metal_Hydrolase"/>
</dbReference>
<dbReference type="PANTHER" id="PTHR43135">
    <property type="entry name" value="ALPHA-D-RIBOSE 1-METHYLPHOSPHONATE 5-TRIPHOSPHATE DIPHOSPHATASE"/>
    <property type="match status" value="1"/>
</dbReference>
<dbReference type="PANTHER" id="PTHR43135:SF3">
    <property type="entry name" value="ALPHA-D-RIBOSE 1-METHYLPHOSPHONATE 5-TRIPHOSPHATE DIPHOSPHATASE"/>
    <property type="match status" value="1"/>
</dbReference>
<comment type="caution">
    <text evidence="3">The sequence shown here is derived from an EMBL/GenBank/DDBJ whole genome shotgun (WGS) entry which is preliminary data.</text>
</comment>
<dbReference type="InterPro" id="IPR006680">
    <property type="entry name" value="Amidohydro-rel"/>
</dbReference>